<sequence length="537" mass="60110">MHRCLRIPEVVREICGVLQRSGALSMALTCRQFLEPGLDKVWADVTAFNALIACMPEDLWRVEERVGEGWANFGQPTTVYSLSRALRSSDIDRYLKFYAHRIRVFRILGCSGFKWIDLDALQALQVTTNWELGALSPLLEEMVWEGPDTMASLLGEEWASHFSPSMSLLWGPKLQSLCLTLEEGQPLHATSINGATTLITKLKRLDIMMQGGDQHLIDEYLSSYPWPGLQYLRASTIAPSTIHHLGSLPCLATLELLSLKGNPLPLLYSATTHSTLISEARFSNLKTLELESAELAQITAFIQQMPATSPVEVLVCISSEYAPPLEAQNAVESIRLHANPNTLRSLLLRDESDEYGDMIDESIEEPLELDPDASIDIASLLAFKHLTFVQVLFKETILVTPDLIARIPEAWPGLTVLDLCSQIPSTRMPLIDHTHLLYLLRRCKSLLYLGLRFDATKIRGSELDLGAPFALRGLRVGDSPILSPSRVLGFLERNMPDLARPERYIGGVTGVESLYMRRWKKVEKSRAWPKDSGAPWH</sequence>
<proteinExistence type="predicted"/>
<name>A0A8H6HU29_9AGAR</name>
<accession>A0A8H6HU29</accession>
<evidence type="ECO:0000313" key="1">
    <source>
        <dbReference type="EMBL" id="KAF6753238.1"/>
    </source>
</evidence>
<protein>
    <recommendedName>
        <fullName evidence="3">F-box domain-containing protein</fullName>
    </recommendedName>
</protein>
<dbReference type="AlphaFoldDB" id="A0A8H6HU29"/>
<comment type="caution">
    <text evidence="1">The sequence shown here is derived from an EMBL/GenBank/DDBJ whole genome shotgun (WGS) entry which is preliminary data.</text>
</comment>
<dbReference type="OrthoDB" id="3354475at2759"/>
<keyword evidence="2" id="KW-1185">Reference proteome</keyword>
<organism evidence="1 2">
    <name type="scientific">Ephemerocybe angulata</name>
    <dbReference type="NCBI Taxonomy" id="980116"/>
    <lineage>
        <taxon>Eukaryota</taxon>
        <taxon>Fungi</taxon>
        <taxon>Dikarya</taxon>
        <taxon>Basidiomycota</taxon>
        <taxon>Agaricomycotina</taxon>
        <taxon>Agaricomycetes</taxon>
        <taxon>Agaricomycetidae</taxon>
        <taxon>Agaricales</taxon>
        <taxon>Agaricineae</taxon>
        <taxon>Psathyrellaceae</taxon>
        <taxon>Ephemerocybe</taxon>
    </lineage>
</organism>
<reference evidence="1 2" key="1">
    <citation type="submission" date="2020-07" db="EMBL/GenBank/DDBJ databases">
        <title>Comparative genomics of pyrophilous fungi reveals a link between fire events and developmental genes.</title>
        <authorList>
            <consortium name="DOE Joint Genome Institute"/>
            <person name="Steindorff A.S."/>
            <person name="Carver A."/>
            <person name="Calhoun S."/>
            <person name="Stillman K."/>
            <person name="Liu H."/>
            <person name="Lipzen A."/>
            <person name="Pangilinan J."/>
            <person name="Labutti K."/>
            <person name="Bruns T.D."/>
            <person name="Grigoriev I.V."/>
        </authorList>
    </citation>
    <scope>NUCLEOTIDE SEQUENCE [LARGE SCALE GENOMIC DNA]</scope>
    <source>
        <strain evidence="1 2">CBS 144469</strain>
    </source>
</reference>
<dbReference type="EMBL" id="JACGCI010000040">
    <property type="protein sequence ID" value="KAF6753238.1"/>
    <property type="molecule type" value="Genomic_DNA"/>
</dbReference>
<evidence type="ECO:0008006" key="3">
    <source>
        <dbReference type="Google" id="ProtNLM"/>
    </source>
</evidence>
<evidence type="ECO:0000313" key="2">
    <source>
        <dbReference type="Proteomes" id="UP000521943"/>
    </source>
</evidence>
<gene>
    <name evidence="1" type="ORF">DFP72DRAFT_1171036</name>
</gene>
<dbReference type="Proteomes" id="UP000521943">
    <property type="component" value="Unassembled WGS sequence"/>
</dbReference>